<dbReference type="SUPFAM" id="SSF57903">
    <property type="entry name" value="FYVE/PHD zinc finger"/>
    <property type="match status" value="1"/>
</dbReference>
<dbReference type="InParanoid" id="A0A0C3HHZ0"/>
<keyword evidence="2" id="KW-0863">Zinc-finger</keyword>
<dbReference type="Pfam" id="PF00628">
    <property type="entry name" value="PHD"/>
    <property type="match status" value="1"/>
</dbReference>
<dbReference type="HOGENOM" id="CLU_015602_0_0_1"/>
<dbReference type="OrthoDB" id="303107at2759"/>
<feature type="region of interest" description="Disordered" evidence="4">
    <location>
        <begin position="177"/>
        <end position="233"/>
    </location>
</feature>
<reference evidence="6 7" key="1">
    <citation type="submission" date="2014-04" db="EMBL/GenBank/DDBJ databases">
        <authorList>
            <consortium name="DOE Joint Genome Institute"/>
            <person name="Kuo A."/>
            <person name="Martino E."/>
            <person name="Perotto S."/>
            <person name="Kohler A."/>
            <person name="Nagy L.G."/>
            <person name="Floudas D."/>
            <person name="Copeland A."/>
            <person name="Barry K.W."/>
            <person name="Cichocki N."/>
            <person name="Veneault-Fourrey C."/>
            <person name="LaButti K."/>
            <person name="Lindquist E.A."/>
            <person name="Lipzen A."/>
            <person name="Lundell T."/>
            <person name="Morin E."/>
            <person name="Murat C."/>
            <person name="Sun H."/>
            <person name="Tunlid A."/>
            <person name="Henrissat B."/>
            <person name="Grigoriev I.V."/>
            <person name="Hibbett D.S."/>
            <person name="Martin F."/>
            <person name="Nordberg H.P."/>
            <person name="Cantor M.N."/>
            <person name="Hua S.X."/>
        </authorList>
    </citation>
    <scope>NUCLEOTIDE SEQUENCE [LARGE SCALE GENOMIC DNA]</scope>
    <source>
        <strain evidence="6 7">Zn</strain>
    </source>
</reference>
<dbReference type="AlphaFoldDB" id="A0A0C3HHZ0"/>
<reference evidence="7" key="2">
    <citation type="submission" date="2015-01" db="EMBL/GenBank/DDBJ databases">
        <title>Evolutionary Origins and Diversification of the Mycorrhizal Mutualists.</title>
        <authorList>
            <consortium name="DOE Joint Genome Institute"/>
            <consortium name="Mycorrhizal Genomics Consortium"/>
            <person name="Kohler A."/>
            <person name="Kuo A."/>
            <person name="Nagy L.G."/>
            <person name="Floudas D."/>
            <person name="Copeland A."/>
            <person name="Barry K.W."/>
            <person name="Cichocki N."/>
            <person name="Veneault-Fourrey C."/>
            <person name="LaButti K."/>
            <person name="Lindquist E.A."/>
            <person name="Lipzen A."/>
            <person name="Lundell T."/>
            <person name="Morin E."/>
            <person name="Murat C."/>
            <person name="Riley R."/>
            <person name="Ohm R."/>
            <person name="Sun H."/>
            <person name="Tunlid A."/>
            <person name="Henrissat B."/>
            <person name="Grigoriev I.V."/>
            <person name="Hibbett D.S."/>
            <person name="Martin F."/>
        </authorList>
    </citation>
    <scope>NUCLEOTIDE SEQUENCE [LARGE SCALE GENOMIC DNA]</scope>
    <source>
        <strain evidence="7">Zn</strain>
    </source>
</reference>
<keyword evidence="1" id="KW-0479">Metal-binding</keyword>
<feature type="compositionally biased region" description="Basic and acidic residues" evidence="4">
    <location>
        <begin position="318"/>
        <end position="336"/>
    </location>
</feature>
<proteinExistence type="predicted"/>
<feature type="region of interest" description="Disordered" evidence="4">
    <location>
        <begin position="655"/>
        <end position="723"/>
    </location>
</feature>
<accession>A0A0C3HHZ0</accession>
<feature type="compositionally biased region" description="Basic residues" evidence="4">
    <location>
        <begin position="186"/>
        <end position="205"/>
    </location>
</feature>
<dbReference type="PANTHER" id="PTHR14296">
    <property type="entry name" value="REMODELING AND SPACING FACTOR 1"/>
    <property type="match status" value="1"/>
</dbReference>
<feature type="domain" description="Zinc finger PHD-type" evidence="5">
    <location>
        <begin position="424"/>
        <end position="474"/>
    </location>
</feature>
<dbReference type="Proteomes" id="UP000054321">
    <property type="component" value="Unassembled WGS sequence"/>
</dbReference>
<feature type="region of interest" description="Disordered" evidence="4">
    <location>
        <begin position="312"/>
        <end position="336"/>
    </location>
</feature>
<dbReference type="EMBL" id="KN832875">
    <property type="protein sequence ID" value="KIN01952.1"/>
    <property type="molecule type" value="Genomic_DNA"/>
</dbReference>
<evidence type="ECO:0000256" key="1">
    <source>
        <dbReference type="ARBA" id="ARBA00022723"/>
    </source>
</evidence>
<feature type="region of interest" description="Disordered" evidence="4">
    <location>
        <begin position="545"/>
        <end position="638"/>
    </location>
</feature>
<dbReference type="GO" id="GO:0031213">
    <property type="term" value="C:RSF complex"/>
    <property type="evidence" value="ECO:0007669"/>
    <property type="project" value="InterPro"/>
</dbReference>
<keyword evidence="7" id="KW-1185">Reference proteome</keyword>
<dbReference type="STRING" id="913774.A0A0C3HHZ0"/>
<dbReference type="InterPro" id="IPR011011">
    <property type="entry name" value="Znf_FYVE_PHD"/>
</dbReference>
<gene>
    <name evidence="6" type="ORF">OIDMADRAFT_103201</name>
</gene>
<feature type="compositionally biased region" description="Polar residues" evidence="4">
    <location>
        <begin position="697"/>
        <end position="716"/>
    </location>
</feature>
<feature type="compositionally biased region" description="Polar residues" evidence="4">
    <location>
        <begin position="584"/>
        <end position="599"/>
    </location>
</feature>
<keyword evidence="3" id="KW-0862">Zinc</keyword>
<feature type="compositionally biased region" description="Polar residues" evidence="4">
    <location>
        <begin position="496"/>
        <end position="509"/>
    </location>
</feature>
<feature type="compositionally biased region" description="Acidic residues" evidence="4">
    <location>
        <begin position="209"/>
        <end position="221"/>
    </location>
</feature>
<dbReference type="InterPro" id="IPR019786">
    <property type="entry name" value="Zinc_finger_PHD-type_CS"/>
</dbReference>
<organism evidence="6 7">
    <name type="scientific">Oidiodendron maius (strain Zn)</name>
    <dbReference type="NCBI Taxonomy" id="913774"/>
    <lineage>
        <taxon>Eukaryota</taxon>
        <taxon>Fungi</taxon>
        <taxon>Dikarya</taxon>
        <taxon>Ascomycota</taxon>
        <taxon>Pezizomycotina</taxon>
        <taxon>Leotiomycetes</taxon>
        <taxon>Leotiomycetes incertae sedis</taxon>
        <taxon>Myxotrichaceae</taxon>
        <taxon>Oidiodendron</taxon>
    </lineage>
</organism>
<evidence type="ECO:0000259" key="5">
    <source>
        <dbReference type="SMART" id="SM00249"/>
    </source>
</evidence>
<dbReference type="GO" id="GO:0006355">
    <property type="term" value="P:regulation of DNA-templated transcription"/>
    <property type="evidence" value="ECO:0007669"/>
    <property type="project" value="InterPro"/>
</dbReference>
<protein>
    <recommendedName>
        <fullName evidence="5">Zinc finger PHD-type domain-containing protein</fullName>
    </recommendedName>
</protein>
<feature type="compositionally biased region" description="Polar residues" evidence="4">
    <location>
        <begin position="545"/>
        <end position="560"/>
    </location>
</feature>
<dbReference type="InterPro" id="IPR001965">
    <property type="entry name" value="Znf_PHD"/>
</dbReference>
<feature type="region of interest" description="Disordered" evidence="4">
    <location>
        <begin position="477"/>
        <end position="533"/>
    </location>
</feature>
<dbReference type="PROSITE" id="PS01359">
    <property type="entry name" value="ZF_PHD_1"/>
    <property type="match status" value="1"/>
</dbReference>
<dbReference type="InterPro" id="IPR019787">
    <property type="entry name" value="Znf_PHD-finger"/>
</dbReference>
<evidence type="ECO:0000313" key="7">
    <source>
        <dbReference type="Proteomes" id="UP000054321"/>
    </source>
</evidence>
<evidence type="ECO:0000256" key="3">
    <source>
        <dbReference type="ARBA" id="ARBA00022833"/>
    </source>
</evidence>
<evidence type="ECO:0000313" key="6">
    <source>
        <dbReference type="EMBL" id="KIN01952.1"/>
    </source>
</evidence>
<dbReference type="InterPro" id="IPR013083">
    <property type="entry name" value="Znf_RING/FYVE/PHD"/>
</dbReference>
<feature type="compositionally biased region" description="Low complexity" evidence="4">
    <location>
        <begin position="664"/>
        <end position="679"/>
    </location>
</feature>
<evidence type="ECO:0000256" key="4">
    <source>
        <dbReference type="SAM" id="MobiDB-lite"/>
    </source>
</evidence>
<dbReference type="Gene3D" id="3.30.40.10">
    <property type="entry name" value="Zinc/RING finger domain, C3HC4 (zinc finger)"/>
    <property type="match status" value="1"/>
</dbReference>
<dbReference type="PANTHER" id="PTHR14296:SF3">
    <property type="entry name" value="DIKAR, ISOFORM F"/>
    <property type="match status" value="1"/>
</dbReference>
<sequence length="723" mass="81240">MVSSRKRGRREMEAAEPPKEPSLLERIRNTWEFANLVQWIFIFGRVVKIDESLDVEDLEMECLKSRSTVLPEIGLALLKFVSSHRGLTQYVAKAPGRNPFGTEEEPANFNEFDIFTKIRVLQQLTVWTLGNPDRIRDRMNEQKDSEQTMWRIEPFGWDAEDRTYFLLDDNRLYRRTDPPPTPVLWKPKKNSKKAKAALRSSKRRKVSEAAEDDSEPGEEAAVDTQVNGHKEDDSFGGMKWECVAVTLDEFNAFITSIAKSRDPNEKALRARVLTELLPALEKQEEARKRKVAQKERELLNLEKLATAKRSSRIAGRLEQQKQEEEARDAERRKAAELAMAKKEQEKWLKLEKERESRMITREQRLKEREARRILHEEDLANLSEDSKKLESGQGRLSERHLKAEIERKKQALEELAEDEDWIFDCICGMYGQVDDGTHSIACEKCSIWQHSKCVGVSQEAAERDDFHFICNSCDRRAKDAERAKTRPPIKIKLSRPGSSSTATPTQQNGPPAAAPPYEKPTVSPTVPGANINADIMVPGEAPRTLSSYTSNVSQPPSGVSRSPDAHAFSSPHPYSPTNLPPPAQRQSYSFVNGNTNSYGPNLLNAPRSQGSPVQNNATELPPVQASPSPATPQHYGVSTPSRAPIAQLQVSVDGSNHRKPIDISYPSSSTPLSTPVSKPQPAANLPPPSSPFVHVTPISQFTGTLQPHSAYSQTKSPHYEQRL</sequence>
<dbReference type="InterPro" id="IPR028938">
    <property type="entry name" value="Rsf1-like"/>
</dbReference>
<feature type="compositionally biased region" description="Polar residues" evidence="4">
    <location>
        <begin position="606"/>
        <end position="618"/>
    </location>
</feature>
<dbReference type="SMART" id="SM00249">
    <property type="entry name" value="PHD"/>
    <property type="match status" value="1"/>
</dbReference>
<evidence type="ECO:0000256" key="2">
    <source>
        <dbReference type="ARBA" id="ARBA00022771"/>
    </source>
</evidence>
<name>A0A0C3HHZ0_OIDMZ</name>
<dbReference type="GO" id="GO:0008270">
    <property type="term" value="F:zinc ion binding"/>
    <property type="evidence" value="ECO:0007669"/>
    <property type="project" value="UniProtKB-KW"/>
</dbReference>